<dbReference type="FunFam" id="3.30.60.30:FF:000037">
    <property type="entry name" value="Ovomucoid"/>
    <property type="match status" value="1"/>
</dbReference>
<dbReference type="GO" id="GO:0004867">
    <property type="term" value="F:serine-type endopeptidase inhibitor activity"/>
    <property type="evidence" value="ECO:0007669"/>
    <property type="project" value="UniProtKB-KW"/>
</dbReference>
<evidence type="ECO:0000256" key="7">
    <source>
        <dbReference type="ARBA" id="ARBA00023157"/>
    </source>
</evidence>
<evidence type="ECO:0000313" key="11">
    <source>
        <dbReference type="Proteomes" id="UP000694555"/>
    </source>
</evidence>
<comment type="subcellular location">
    <subcellularLocation>
        <location evidence="1">Secreted</location>
    </subcellularLocation>
</comment>
<dbReference type="Ensembl" id="ENSBJAT00000010850.1">
    <property type="protein sequence ID" value="ENSBJAP00000010550.1"/>
    <property type="gene ID" value="ENSBJAG00000007186.1"/>
</dbReference>
<dbReference type="SUPFAM" id="SSF100895">
    <property type="entry name" value="Kazal-type serine protease inhibitors"/>
    <property type="match status" value="3"/>
</dbReference>
<organism evidence="10 11">
    <name type="scientific">Buteo japonicus</name>
    <dbReference type="NCBI Taxonomy" id="224669"/>
    <lineage>
        <taxon>Eukaryota</taxon>
        <taxon>Metazoa</taxon>
        <taxon>Chordata</taxon>
        <taxon>Craniata</taxon>
        <taxon>Vertebrata</taxon>
        <taxon>Euteleostomi</taxon>
        <taxon>Archelosauria</taxon>
        <taxon>Archosauria</taxon>
        <taxon>Dinosauria</taxon>
        <taxon>Saurischia</taxon>
        <taxon>Theropoda</taxon>
        <taxon>Coelurosauria</taxon>
        <taxon>Aves</taxon>
        <taxon>Neognathae</taxon>
        <taxon>Neoaves</taxon>
        <taxon>Telluraves</taxon>
        <taxon>Accipitrimorphae</taxon>
        <taxon>Accipitriformes</taxon>
        <taxon>Accipitridae</taxon>
        <taxon>Accipitrinae</taxon>
        <taxon>Buteo</taxon>
    </lineage>
</organism>
<dbReference type="InterPro" id="IPR002350">
    <property type="entry name" value="Kazal_dom"/>
</dbReference>
<dbReference type="PROSITE" id="PS51465">
    <property type="entry name" value="KAZAL_2"/>
    <property type="match status" value="3"/>
</dbReference>
<keyword evidence="8" id="KW-0325">Glycoprotein</keyword>
<proteinExistence type="predicted"/>
<feature type="domain" description="Kazal-like" evidence="9">
    <location>
        <begin position="163"/>
        <end position="214"/>
    </location>
</feature>
<evidence type="ECO:0000313" key="10">
    <source>
        <dbReference type="Ensembl" id="ENSBJAP00000010550.1"/>
    </source>
</evidence>
<feature type="domain" description="Kazal-like" evidence="9">
    <location>
        <begin position="98"/>
        <end position="162"/>
    </location>
</feature>
<dbReference type="PROSITE" id="PS00282">
    <property type="entry name" value="KAZAL_1"/>
    <property type="match status" value="2"/>
</dbReference>
<dbReference type="AlphaFoldDB" id="A0A8C0B285"/>
<keyword evidence="7" id="KW-1015">Disulfide bond</keyword>
<evidence type="ECO:0000256" key="4">
    <source>
        <dbReference type="ARBA" id="ARBA00022690"/>
    </source>
</evidence>
<keyword evidence="3" id="KW-0964">Secreted</keyword>
<dbReference type="Proteomes" id="UP000694555">
    <property type="component" value="Unplaced"/>
</dbReference>
<dbReference type="Pfam" id="PF00050">
    <property type="entry name" value="Kazal_1"/>
    <property type="match status" value="3"/>
</dbReference>
<reference evidence="10" key="2">
    <citation type="submission" date="2025-09" db="UniProtKB">
        <authorList>
            <consortium name="Ensembl"/>
        </authorList>
    </citation>
    <scope>IDENTIFICATION</scope>
</reference>
<evidence type="ECO:0000259" key="9">
    <source>
        <dbReference type="PROSITE" id="PS51465"/>
    </source>
</evidence>
<dbReference type="CDD" id="cd00104">
    <property type="entry name" value="KAZAL_FS"/>
    <property type="match status" value="1"/>
</dbReference>
<dbReference type="InterPro" id="IPR036058">
    <property type="entry name" value="Kazal_dom_sf"/>
</dbReference>
<dbReference type="Gene3D" id="3.30.60.30">
    <property type="match status" value="3"/>
</dbReference>
<dbReference type="FunFam" id="3.30.60.30:FF:000036">
    <property type="entry name" value="Ovomucoid"/>
    <property type="match status" value="2"/>
</dbReference>
<dbReference type="PANTHER" id="PTHR21312:SF28">
    <property type="entry name" value="OVOINHIBITOR-RELATED"/>
    <property type="match status" value="1"/>
</dbReference>
<evidence type="ECO:0000256" key="3">
    <source>
        <dbReference type="ARBA" id="ARBA00022525"/>
    </source>
</evidence>
<protein>
    <recommendedName>
        <fullName evidence="2">Ovomucoid</fullName>
    </recommendedName>
</protein>
<evidence type="ECO:0000256" key="5">
    <source>
        <dbReference type="ARBA" id="ARBA00022737"/>
    </source>
</evidence>
<sequence length="214" mass="23659">MEKGDGYEKRSCSESVLQNSLPYILSWVLCPGEGEIDCNKYPTRKTEDGKVLIRCPRILLPVCGTDGFTYDNECGICAHNLEHGTHVKKSHEGRCKEKSTPVDCSTYLTNTKTGEAIAACPFILHEICGTDSVTYSNDCVLCAHNIEFGTNVAKKHDGRCTEEAPQLDCISPVCTMEYLPHCGSDGKTYGNRCVFCNAYLESNRTLNLMSMTEC</sequence>
<evidence type="ECO:0000256" key="2">
    <source>
        <dbReference type="ARBA" id="ARBA00019248"/>
    </source>
</evidence>
<evidence type="ECO:0000256" key="1">
    <source>
        <dbReference type="ARBA" id="ARBA00004613"/>
    </source>
</evidence>
<evidence type="ECO:0000256" key="8">
    <source>
        <dbReference type="ARBA" id="ARBA00023180"/>
    </source>
</evidence>
<dbReference type="GO" id="GO:0005576">
    <property type="term" value="C:extracellular region"/>
    <property type="evidence" value="ECO:0007669"/>
    <property type="project" value="UniProtKB-SubCell"/>
</dbReference>
<reference evidence="10" key="1">
    <citation type="submission" date="2025-08" db="UniProtKB">
        <authorList>
            <consortium name="Ensembl"/>
        </authorList>
    </citation>
    <scope>IDENTIFICATION</scope>
</reference>
<name>A0A8C0B285_9AVES</name>
<evidence type="ECO:0000256" key="6">
    <source>
        <dbReference type="ARBA" id="ARBA00022900"/>
    </source>
</evidence>
<accession>A0A8C0B285</accession>
<dbReference type="PANTHER" id="PTHR21312">
    <property type="entry name" value="SERINE PROTEASE INHIBITOR"/>
    <property type="match status" value="1"/>
</dbReference>
<keyword evidence="6" id="KW-0722">Serine protease inhibitor</keyword>
<keyword evidence="5" id="KW-0677">Repeat</keyword>
<keyword evidence="11" id="KW-1185">Reference proteome</keyword>
<feature type="domain" description="Kazal-like" evidence="9">
    <location>
        <begin position="32"/>
        <end position="97"/>
    </location>
</feature>
<dbReference type="SMART" id="SM00280">
    <property type="entry name" value="KAZAL"/>
    <property type="match status" value="3"/>
</dbReference>
<keyword evidence="4" id="KW-0646">Protease inhibitor</keyword>